<dbReference type="GO" id="GO:0140359">
    <property type="term" value="F:ABC-type transporter activity"/>
    <property type="evidence" value="ECO:0007669"/>
    <property type="project" value="InterPro"/>
</dbReference>
<dbReference type="Gene3D" id="1.20.1560.10">
    <property type="entry name" value="ABC transporter type 1, transmembrane domain"/>
    <property type="match status" value="1"/>
</dbReference>
<gene>
    <name evidence="10" type="ORF">JF76_15690</name>
</gene>
<dbReference type="PANTHER" id="PTHR24221">
    <property type="entry name" value="ATP-BINDING CASSETTE SUB-FAMILY B"/>
    <property type="match status" value="1"/>
</dbReference>
<feature type="transmembrane region" description="Helical" evidence="7">
    <location>
        <begin position="265"/>
        <end position="286"/>
    </location>
</feature>
<reference evidence="10 11" key="1">
    <citation type="submission" date="2014-12" db="EMBL/GenBank/DDBJ databases">
        <title>Comparative genomics of the lactic acid bacteria isolated from the honey bee gut.</title>
        <authorList>
            <person name="Ellegaard K.M."/>
            <person name="Tamarit D."/>
            <person name="Javelind E."/>
            <person name="Olofsson T."/>
            <person name="Andersson S.G."/>
            <person name="Vasquez A."/>
        </authorList>
    </citation>
    <scope>NUCLEOTIDE SEQUENCE [LARGE SCALE GENOMIC DNA]</scope>
    <source>
        <strain evidence="10 11">Biut2</strain>
    </source>
</reference>
<name>A0A0F4LAF4_9LACO</name>
<proteinExistence type="predicted"/>
<dbReference type="InterPro" id="IPR039421">
    <property type="entry name" value="Type_1_exporter"/>
</dbReference>
<dbReference type="OrthoDB" id="2326711at2"/>
<comment type="subcellular location">
    <subcellularLocation>
        <location evidence="1">Cell membrane</location>
        <topology evidence="1">Multi-pass membrane protein</topology>
    </subcellularLocation>
</comment>
<evidence type="ECO:0000259" key="8">
    <source>
        <dbReference type="PROSITE" id="PS50893"/>
    </source>
</evidence>
<feature type="domain" description="ABC transporter" evidence="8">
    <location>
        <begin position="318"/>
        <end position="531"/>
    </location>
</feature>
<dbReference type="InterPro" id="IPR027417">
    <property type="entry name" value="P-loop_NTPase"/>
</dbReference>
<dbReference type="PROSITE" id="PS50893">
    <property type="entry name" value="ABC_TRANSPORTER_2"/>
    <property type="match status" value="1"/>
</dbReference>
<evidence type="ECO:0000313" key="11">
    <source>
        <dbReference type="Proteomes" id="UP000033533"/>
    </source>
</evidence>
<feature type="domain" description="ABC transmembrane type-1" evidence="9">
    <location>
        <begin position="15"/>
        <end position="291"/>
    </location>
</feature>
<feature type="transmembrane region" description="Helical" evidence="7">
    <location>
        <begin position="235"/>
        <end position="259"/>
    </location>
</feature>
<evidence type="ECO:0000256" key="1">
    <source>
        <dbReference type="ARBA" id="ARBA00004651"/>
    </source>
</evidence>
<protein>
    <submittedName>
        <fullName evidence="10">Lactococcin A ABC transporter, ATP binding protein</fullName>
    </submittedName>
</protein>
<dbReference type="Pfam" id="PF00664">
    <property type="entry name" value="ABC_membrane"/>
    <property type="match status" value="1"/>
</dbReference>
<evidence type="ECO:0000313" key="10">
    <source>
        <dbReference type="EMBL" id="KJY54546.1"/>
    </source>
</evidence>
<keyword evidence="2 7" id="KW-0812">Transmembrane</keyword>
<dbReference type="Pfam" id="PF00005">
    <property type="entry name" value="ABC_tran"/>
    <property type="match status" value="1"/>
</dbReference>
<dbReference type="InterPro" id="IPR025662">
    <property type="entry name" value="Sigma_54_int_dom_ATP-bd_1"/>
</dbReference>
<dbReference type="PATRIC" id="fig|1218493.3.peg.1642"/>
<dbReference type="CDD" id="cd03228">
    <property type="entry name" value="ABCC_MRP_Like"/>
    <property type="match status" value="1"/>
</dbReference>
<dbReference type="STRING" id="1218493.JF76_15690"/>
<evidence type="ECO:0000256" key="4">
    <source>
        <dbReference type="ARBA" id="ARBA00022840"/>
    </source>
</evidence>
<evidence type="ECO:0000256" key="2">
    <source>
        <dbReference type="ARBA" id="ARBA00022692"/>
    </source>
</evidence>
<dbReference type="GO" id="GO:0034040">
    <property type="term" value="F:ATPase-coupled lipid transmembrane transporter activity"/>
    <property type="evidence" value="ECO:0007669"/>
    <property type="project" value="TreeGrafter"/>
</dbReference>
<keyword evidence="3" id="KW-0547">Nucleotide-binding</keyword>
<dbReference type="InterPro" id="IPR036640">
    <property type="entry name" value="ABC1_TM_sf"/>
</dbReference>
<sequence length="533" mass="59432">MSLKDLFKTNIFRGIFILIIFLCYAICGTLATYLFKYAINDLTRGNWDRFVFWLVIDFIVSIFTVLSLPLGTFLFNKQVQECLHNIRSQIMRRYYNSGGYKVSEIQNELGNNLKILTDDYATPWIQIWTNLLSLIFAIGTLITLHWSLILFVAVAAIIVLTLPKIMTKKLSNSTAAAAKKNAQLLNTIENWFSGLSELRRYSASGRLDRALGQDSRKLAEANVYRKKVQGISISINGLGNAIGQIGSSLFSGLLFFNHIITLGDWFITGSFASTIFNGLWEVINAMTQMRSTKKLRQEIADLTKPIPEKKPGTVVYGVECHNLKVQYQNGESISYPDFTINKGDKVLLSGDSGTGKSTLFKVLLGQLKPKTGEVFFTAQDGTKISPQQARLGYIAQDATLFPDTIANNITMFNSKLVSKLKEAVKKVQLVPDLAKFPNQINTTVDLDQGNLSGGQRQKVVLARAEIHDEPFLLLDEATSAVDSKSTSEIIGNLLDTDKTLLMIAHNFSPELKSKFDYQINLKSSKKSGNQNDN</sequence>
<dbReference type="GO" id="GO:0005886">
    <property type="term" value="C:plasma membrane"/>
    <property type="evidence" value="ECO:0007669"/>
    <property type="project" value="UniProtKB-SubCell"/>
</dbReference>
<evidence type="ECO:0000259" key="9">
    <source>
        <dbReference type="PROSITE" id="PS50929"/>
    </source>
</evidence>
<feature type="transmembrane region" description="Helical" evidence="7">
    <location>
        <begin position="50"/>
        <end position="75"/>
    </location>
</feature>
<feature type="transmembrane region" description="Helical" evidence="7">
    <location>
        <begin position="12"/>
        <end position="38"/>
    </location>
</feature>
<keyword evidence="5 7" id="KW-1133">Transmembrane helix</keyword>
<dbReference type="GO" id="GO:0005524">
    <property type="term" value="F:ATP binding"/>
    <property type="evidence" value="ECO:0007669"/>
    <property type="project" value="UniProtKB-KW"/>
</dbReference>
<dbReference type="SMART" id="SM00382">
    <property type="entry name" value="AAA"/>
    <property type="match status" value="1"/>
</dbReference>
<dbReference type="EMBL" id="JXBY01000025">
    <property type="protein sequence ID" value="KJY54546.1"/>
    <property type="molecule type" value="Genomic_DNA"/>
</dbReference>
<dbReference type="PROSITE" id="PS50929">
    <property type="entry name" value="ABC_TM1F"/>
    <property type="match status" value="1"/>
</dbReference>
<dbReference type="HOGENOM" id="CLU_000604_84_3_9"/>
<dbReference type="InterPro" id="IPR003593">
    <property type="entry name" value="AAA+_ATPase"/>
</dbReference>
<dbReference type="SUPFAM" id="SSF52540">
    <property type="entry name" value="P-loop containing nucleoside triphosphate hydrolases"/>
    <property type="match status" value="1"/>
</dbReference>
<dbReference type="RefSeq" id="WP_045928553.1">
    <property type="nucleotide sequence ID" value="NZ_JBHSZS010000026.1"/>
</dbReference>
<dbReference type="InterPro" id="IPR003439">
    <property type="entry name" value="ABC_transporter-like_ATP-bd"/>
</dbReference>
<dbReference type="Proteomes" id="UP000033533">
    <property type="component" value="Unassembled WGS sequence"/>
</dbReference>
<dbReference type="InterPro" id="IPR011527">
    <property type="entry name" value="ABC1_TM_dom"/>
</dbReference>
<keyword evidence="4" id="KW-0067">ATP-binding</keyword>
<comment type="caution">
    <text evidence="10">The sequence shown here is derived from an EMBL/GenBank/DDBJ whole genome shotgun (WGS) entry which is preliminary data.</text>
</comment>
<dbReference type="PANTHER" id="PTHR24221:SF654">
    <property type="entry name" value="ATP-BINDING CASSETTE SUB-FAMILY B MEMBER 6"/>
    <property type="match status" value="1"/>
</dbReference>
<dbReference type="PROSITE" id="PS00675">
    <property type="entry name" value="SIGMA54_INTERACT_1"/>
    <property type="match status" value="1"/>
</dbReference>
<dbReference type="GO" id="GO:0016887">
    <property type="term" value="F:ATP hydrolysis activity"/>
    <property type="evidence" value="ECO:0007669"/>
    <property type="project" value="InterPro"/>
</dbReference>
<dbReference type="AlphaFoldDB" id="A0A0F4LAF4"/>
<evidence type="ECO:0000256" key="3">
    <source>
        <dbReference type="ARBA" id="ARBA00022741"/>
    </source>
</evidence>
<keyword evidence="6 7" id="KW-0472">Membrane</keyword>
<accession>A0A0F4LAF4</accession>
<evidence type="ECO:0000256" key="6">
    <source>
        <dbReference type="ARBA" id="ARBA00023136"/>
    </source>
</evidence>
<dbReference type="SUPFAM" id="SSF90123">
    <property type="entry name" value="ABC transporter transmembrane region"/>
    <property type="match status" value="1"/>
</dbReference>
<dbReference type="Gene3D" id="3.40.50.300">
    <property type="entry name" value="P-loop containing nucleotide triphosphate hydrolases"/>
    <property type="match status" value="1"/>
</dbReference>
<evidence type="ECO:0000256" key="5">
    <source>
        <dbReference type="ARBA" id="ARBA00022989"/>
    </source>
</evidence>
<evidence type="ECO:0000256" key="7">
    <source>
        <dbReference type="SAM" id="Phobius"/>
    </source>
</evidence>
<feature type="transmembrane region" description="Helical" evidence="7">
    <location>
        <begin position="134"/>
        <end position="162"/>
    </location>
</feature>
<organism evidence="10 11">
    <name type="scientific">Lactobacillus kullabergensis</name>
    <dbReference type="NCBI Taxonomy" id="1218493"/>
    <lineage>
        <taxon>Bacteria</taxon>
        <taxon>Bacillati</taxon>
        <taxon>Bacillota</taxon>
        <taxon>Bacilli</taxon>
        <taxon>Lactobacillales</taxon>
        <taxon>Lactobacillaceae</taxon>
        <taxon>Lactobacillus</taxon>
    </lineage>
</organism>